<gene>
    <name evidence="2" type="ORF">HG66A1_06990</name>
</gene>
<dbReference type="Proteomes" id="UP000320421">
    <property type="component" value="Chromosome"/>
</dbReference>
<keyword evidence="1" id="KW-1133">Transmembrane helix</keyword>
<accession>A0A517PHS9</accession>
<evidence type="ECO:0000256" key="1">
    <source>
        <dbReference type="SAM" id="Phobius"/>
    </source>
</evidence>
<sequence>MLLTLGKRLAQGYGLLLAMAAGGLVFANLFGLGAFLIQEIGSDNQRAASLEPYRWWMHCGWWVGVGLVLTGAVTRKRATQTKTVGEQTTAATESADLARPESGKWKTVGKRSGVLSSIAFFGCAGGFAGLMLGGSLLLLWFSLAYSPFAPAGWASSVKVEQRAGSLLPENKEVMTTTHPVALYAFGVPIGLGATAGAIIGGVGAALGKVEDVE</sequence>
<dbReference type="AlphaFoldDB" id="A0A517PHS9"/>
<reference evidence="2 3" key="1">
    <citation type="submission" date="2019-02" db="EMBL/GenBank/DDBJ databases">
        <title>Deep-cultivation of Planctomycetes and their phenomic and genomic characterization uncovers novel biology.</title>
        <authorList>
            <person name="Wiegand S."/>
            <person name="Jogler M."/>
            <person name="Boedeker C."/>
            <person name="Pinto D."/>
            <person name="Vollmers J."/>
            <person name="Rivas-Marin E."/>
            <person name="Kohn T."/>
            <person name="Peeters S.H."/>
            <person name="Heuer A."/>
            <person name="Rast P."/>
            <person name="Oberbeckmann S."/>
            <person name="Bunk B."/>
            <person name="Jeske O."/>
            <person name="Meyerdierks A."/>
            <person name="Storesund J.E."/>
            <person name="Kallscheuer N."/>
            <person name="Luecker S."/>
            <person name="Lage O.M."/>
            <person name="Pohl T."/>
            <person name="Merkel B.J."/>
            <person name="Hornburger P."/>
            <person name="Mueller R.-W."/>
            <person name="Bruemmer F."/>
            <person name="Labrenz M."/>
            <person name="Spormann A.M."/>
            <person name="Op den Camp H."/>
            <person name="Overmann J."/>
            <person name="Amann R."/>
            <person name="Jetten M.S.M."/>
            <person name="Mascher T."/>
            <person name="Medema M.H."/>
            <person name="Devos D.P."/>
            <person name="Kaster A.-K."/>
            <person name="Ovreas L."/>
            <person name="Rohde M."/>
            <person name="Galperin M.Y."/>
            <person name="Jogler C."/>
        </authorList>
    </citation>
    <scope>NUCLEOTIDE SEQUENCE [LARGE SCALE GENOMIC DNA]</scope>
    <source>
        <strain evidence="2 3">HG66A1</strain>
    </source>
</reference>
<keyword evidence="1" id="KW-0472">Membrane</keyword>
<protein>
    <submittedName>
        <fullName evidence="2">Uncharacterized protein</fullName>
    </submittedName>
</protein>
<feature type="transmembrane region" description="Helical" evidence="1">
    <location>
        <begin position="55"/>
        <end position="73"/>
    </location>
</feature>
<name>A0A517PHS9_9PLAN</name>
<evidence type="ECO:0000313" key="3">
    <source>
        <dbReference type="Proteomes" id="UP000320421"/>
    </source>
</evidence>
<dbReference type="EMBL" id="CP036266">
    <property type="protein sequence ID" value="QDT18936.1"/>
    <property type="molecule type" value="Genomic_DNA"/>
</dbReference>
<feature type="transmembrane region" description="Helical" evidence="1">
    <location>
        <begin position="12"/>
        <end position="35"/>
    </location>
</feature>
<proteinExistence type="predicted"/>
<dbReference type="RefSeq" id="WP_145180846.1">
    <property type="nucleotide sequence ID" value="NZ_CP036266.1"/>
</dbReference>
<keyword evidence="1" id="KW-0812">Transmembrane</keyword>
<organism evidence="2 3">
    <name type="scientific">Gimesia chilikensis</name>
    <dbReference type="NCBI Taxonomy" id="2605989"/>
    <lineage>
        <taxon>Bacteria</taxon>
        <taxon>Pseudomonadati</taxon>
        <taxon>Planctomycetota</taxon>
        <taxon>Planctomycetia</taxon>
        <taxon>Planctomycetales</taxon>
        <taxon>Planctomycetaceae</taxon>
        <taxon>Gimesia</taxon>
    </lineage>
</organism>
<feature type="transmembrane region" description="Helical" evidence="1">
    <location>
        <begin position="114"/>
        <end position="141"/>
    </location>
</feature>
<feature type="transmembrane region" description="Helical" evidence="1">
    <location>
        <begin position="180"/>
        <end position="206"/>
    </location>
</feature>
<keyword evidence="3" id="KW-1185">Reference proteome</keyword>
<evidence type="ECO:0000313" key="2">
    <source>
        <dbReference type="EMBL" id="QDT18936.1"/>
    </source>
</evidence>
<dbReference type="OrthoDB" id="292327at2"/>